<proteinExistence type="predicted"/>
<feature type="transmembrane region" description="Helical" evidence="2">
    <location>
        <begin position="50"/>
        <end position="71"/>
    </location>
</feature>
<feature type="region of interest" description="Disordered" evidence="1">
    <location>
        <begin position="387"/>
        <end position="411"/>
    </location>
</feature>
<dbReference type="NCBIfam" id="NF038301">
    <property type="entry name" value="EPS_HpsA"/>
    <property type="match status" value="1"/>
</dbReference>
<dbReference type="InterPro" id="IPR049774">
    <property type="entry name" value="EPS_HpsA-like"/>
</dbReference>
<feature type="region of interest" description="Disordered" evidence="1">
    <location>
        <begin position="516"/>
        <end position="535"/>
    </location>
</feature>
<keyword evidence="2" id="KW-1133">Transmembrane helix</keyword>
<dbReference type="EMBL" id="CP053586">
    <property type="protein sequence ID" value="WNZ23006.1"/>
    <property type="molecule type" value="Genomic_DNA"/>
</dbReference>
<evidence type="ECO:0000313" key="3">
    <source>
        <dbReference type="EMBL" id="WNZ23006.1"/>
    </source>
</evidence>
<feature type="compositionally biased region" description="Basic and acidic residues" evidence="1">
    <location>
        <begin position="387"/>
        <end position="396"/>
    </location>
</feature>
<name>A0AA96WKG3_9CYAN</name>
<accession>A0AA96WKG3</accession>
<keyword evidence="2" id="KW-0472">Membrane</keyword>
<keyword evidence="2" id="KW-0812">Transmembrane</keyword>
<feature type="region of interest" description="Disordered" evidence="1">
    <location>
        <begin position="1271"/>
        <end position="1294"/>
    </location>
</feature>
<evidence type="ECO:0000256" key="2">
    <source>
        <dbReference type="SAM" id="Phobius"/>
    </source>
</evidence>
<reference evidence="3" key="1">
    <citation type="submission" date="2020-05" db="EMBL/GenBank/DDBJ databases">
        <authorList>
            <person name="Zhu T."/>
            <person name="Keshari N."/>
            <person name="Lu X."/>
        </authorList>
    </citation>
    <scope>NUCLEOTIDE SEQUENCE</scope>
    <source>
        <strain evidence="3">NK1-12</strain>
    </source>
</reference>
<sequence length="1679" mass="183946">MATRKVIRAAQMLLRQMNRTTHRLIKGLVSWLLRGLLIAGGRPRRAKAGFVLPTTVLLLLVVVLTVGAISYRTFTRTQQTISERQQQVIYNAATPVIDRAKAKIEFLLDTGKDSRGSTVTAEDRLFSMMRNDGKEVVALSVDPYTFDGEERVDINGDGETDNAWRYRVDLDGDGNVNSPGDRDGWAVYSILFSTPNNDGGVSLRDARREAWERRAGNLEVRNAPLSNASPNQVCARASANGGGTPDPVNGEGWFPDPGGSSKIRKNFQVTAYVVPDNPSGTVATLEFQQDREANQGFKWAAWFRNDLEIFPGVSFNWNGAMHTEGSLIVGTNDLFRSFLVSSPQSCINSPEASEITVKKNEENEPIQGTPKFTGRFLAGSIRDNEFRGAPKFDVEPNRTVGMPPNSDSVAEGSFRPIDFALEPVTLQTQGLSVPRNPRTLALDDDPNWKATDLNKEDQGRLRTLKEVSTPYVDDTFRADNRWGPKPTWGREGLPIGVTSKENAGSGSTAQIGDLITGAPELTGSDPKPGEDTASVGLDGYWERRARVEGLRLIVGQRLELGDPAGWGGPGGGPSSEVPIRVENEPLRPWNETCSGNRCNEKRQRKTLWDNLAAVQATAVYHNATDTSADARDFPDACLVTTVHPGTPTTLDRSATFENLAFGLPAAAIPGYTDQPNPLIISDFFRGRGTNGWEFQTPRLADFRNPNSALMKSLRNLAYFAGDPNGGAPSFRPRDQARQVNPYPSYAMWGDFSMLRQVFRILDGGTSYDRLSPADKTTLHTAACTLGMLAYNLDYLEKLNVYNVNPALDPTRGVPTSPGPLRALAGFTDAEINPAGATATELTVNNALLADPRYSAGLRGRIRVIDHIADGLITAADVNQIPAATRPPAAFVNSLRDFKANAVMSTAVWDKRGSNNPETYVRLLERWRDNLADPAQKTEMNRIISLAELIITKEQVARDRIWGFQGTYGTQSGTGINQLSVSTFPLGDCGFSNPAAPAPNKIAGWLTDGPQITTKNATGALRSLGALPPDPLAQLCSYRPRYPILYSLFPAKMADALKPPANLAAGYSGGFINHPDITNATERGRTRDIEDSTARVGRYILTENGGATYAVVRPSDVALRPKRLAQGGVTLGGANPWVLPARAGVPGAGPTPNSNSFNLIKVCRERCSEPDNINSTFQRPRNGRLVRVAFKDSAFYNGREMMPVRALNLDLRLMADSNHRGDLWLPQKGIIYAYREDAVSEAHIVRPRTTGWTSCDTDTELQGGGCPMQTADRSALDSRDPPLNPKNFITPKPVDYFPDPDRRPYGFRLIQGENLKRNGDEGRGLSFISDNPVYIQGNFNVHQTAGGEPLEEFTQLLAADYSNFYQRSERDLSFANRDRDQWRPSEVVADAVTLLSTSFCDGSIEDGLSNIGNPDLPNWLRNRYGCGNSTRTSYFAQNRPKTRINNAATGRGVVWARSNLIDSLPYGVGTRLGSGHNLDQGESPILISRNGDPVNWRDIDGNSALYSGDYVAIKDGGGKNPRDGKALIPATDNTRMNLIMVSGLVPSRTGQSYGGLHNFPRFLENWNRKNLYMSGAFLQLTFSTYATAPFDQEAWQPGAPAPTTGNNANNEWITYYDPPNRRWGYDVGLQYAPAGPVAQRFQFAEDVRSEFYSEPPANDPYVANLCKSLTSEKPDLNCPT</sequence>
<dbReference type="RefSeq" id="WP_316434566.1">
    <property type="nucleotide sequence ID" value="NZ_CP053586.1"/>
</dbReference>
<evidence type="ECO:0000256" key="1">
    <source>
        <dbReference type="SAM" id="MobiDB-lite"/>
    </source>
</evidence>
<organism evidence="3">
    <name type="scientific">Leptolyngbya sp. NK1-12</name>
    <dbReference type="NCBI Taxonomy" id="2547451"/>
    <lineage>
        <taxon>Bacteria</taxon>
        <taxon>Bacillati</taxon>
        <taxon>Cyanobacteriota</taxon>
        <taxon>Cyanophyceae</taxon>
        <taxon>Leptolyngbyales</taxon>
        <taxon>Leptolyngbyaceae</taxon>
        <taxon>Leptolyngbya group</taxon>
        <taxon>Leptolyngbya</taxon>
    </lineage>
</organism>
<gene>
    <name evidence="3" type="ORF">HJG54_09115</name>
</gene>
<protein>
    <submittedName>
        <fullName evidence="3">Uncharacterized protein</fullName>
    </submittedName>
</protein>